<keyword evidence="2" id="KW-1185">Reference proteome</keyword>
<evidence type="ECO:0000313" key="1">
    <source>
        <dbReference type="EMBL" id="AKE38223.1"/>
    </source>
</evidence>
<name>A0A0F6QWQ3_9CORY</name>
<dbReference type="EMBL" id="CP011311">
    <property type="protein sequence ID" value="AKE38223.1"/>
    <property type="molecule type" value="Genomic_DNA"/>
</dbReference>
<dbReference type="STRING" id="161896.UL81_01190"/>
<dbReference type="HOGENOM" id="CLU_135072_1_0_11"/>
<dbReference type="OrthoDB" id="4427346at2"/>
<dbReference type="KEGG" id="ccj:UL81_01190"/>
<accession>A0A0F6QWQ3</accession>
<organism evidence="1 2">
    <name type="scientific">Corynebacterium camporealensis</name>
    <dbReference type="NCBI Taxonomy" id="161896"/>
    <lineage>
        <taxon>Bacteria</taxon>
        <taxon>Bacillati</taxon>
        <taxon>Actinomycetota</taxon>
        <taxon>Actinomycetes</taxon>
        <taxon>Mycobacteriales</taxon>
        <taxon>Corynebacteriaceae</taxon>
        <taxon>Corynebacterium</taxon>
    </lineage>
</organism>
<dbReference type="Pfam" id="PF10724">
    <property type="entry name" value="DUF2516"/>
    <property type="match status" value="1"/>
</dbReference>
<reference evidence="1 2" key="1">
    <citation type="journal article" date="2015" name="Genome Announc.">
        <title>Complete Genome Sequence of Corynebacterium camporealensis DSM 44610, Isolated from the Milk of a Manchega Sheep with Subclinical Mastitis.</title>
        <authorList>
            <person name="Ruckert C."/>
            <person name="Albersmeier A."/>
            <person name="Winkler A."/>
            <person name="Tauch A."/>
        </authorList>
    </citation>
    <scope>NUCLEOTIDE SEQUENCE [LARGE SCALE GENOMIC DNA]</scope>
    <source>
        <strain evidence="1 2">DSM 44610</strain>
    </source>
</reference>
<dbReference type="InterPro" id="IPR019662">
    <property type="entry name" value="DUF2516"/>
</dbReference>
<dbReference type="PATRIC" id="fig|161896.4.peg.233"/>
<gene>
    <name evidence="1" type="ORF">UL81_01190</name>
</gene>
<protein>
    <submittedName>
        <fullName evidence="1">Uncharacterized protein</fullName>
    </submittedName>
</protein>
<evidence type="ECO:0000313" key="2">
    <source>
        <dbReference type="Proteomes" id="UP000033566"/>
    </source>
</evidence>
<proteinExistence type="predicted"/>
<sequence length="96" mass="10588">MDPLFIIVLNLHTYLFRILAIAGVIGAAVAASTREDAFRAGDRQTKWTWVAILAGSSFALFTGFPILAWVGAVAVGVYWFDVHPQLRAIIRGDYSY</sequence>
<dbReference type="RefSeq" id="WP_035107255.1">
    <property type="nucleotide sequence ID" value="NZ_CP011311.1"/>
</dbReference>
<dbReference type="Proteomes" id="UP000033566">
    <property type="component" value="Chromosome"/>
</dbReference>
<dbReference type="AlphaFoldDB" id="A0A0F6QWQ3"/>